<name>A0A1M5HX88_9BACT</name>
<keyword evidence="2" id="KW-1185">Reference proteome</keyword>
<dbReference type="Gene3D" id="3.40.50.2000">
    <property type="entry name" value="Glycogen Phosphorylase B"/>
    <property type="match status" value="1"/>
</dbReference>
<organism evidence="1 2">
    <name type="scientific">Desulfacinum infernum DSM 9756</name>
    <dbReference type="NCBI Taxonomy" id="1121391"/>
    <lineage>
        <taxon>Bacteria</taxon>
        <taxon>Pseudomonadati</taxon>
        <taxon>Thermodesulfobacteriota</taxon>
        <taxon>Syntrophobacteria</taxon>
        <taxon>Syntrophobacterales</taxon>
        <taxon>Syntrophobacteraceae</taxon>
        <taxon>Desulfacinum</taxon>
    </lineage>
</organism>
<keyword evidence="1" id="KW-0808">Transferase</keyword>
<sequence>MLAEQGRLVYWVVNTFVQAGLKCFVQMDYGNRDIPRLAEKAVQLPEVEIVDKVPRESEGALYVFDMPDPKLVGKKWSKSIQLGFDVFSAYHFQKPLILPFPIHPVHYEHGTTERIETLRSSEKDIRILFSGDFRGYDKTWVTYPQAKLPRARIVGIIREKLPGRVFFVHERSQLDALLINGCAGKCVLLDTSRLWIDDKIWLEVLARADFFLAPPGIVMPMCHNIVEAMAVGTVPITNYPEWFDPDLRDGVECLCFGDARSLINAVECALEMPSERTRAMRRHAIRYYEDHLTPESFVRKVERHPSRTLTVLLLTEKYVAQNARRLGPRSVLIRGVDRAGRWAWVREMLRFGRPD</sequence>
<evidence type="ECO:0000313" key="2">
    <source>
        <dbReference type="Proteomes" id="UP000184076"/>
    </source>
</evidence>
<dbReference type="SUPFAM" id="SSF53756">
    <property type="entry name" value="UDP-Glycosyltransferase/glycogen phosphorylase"/>
    <property type="match status" value="1"/>
</dbReference>
<dbReference type="Proteomes" id="UP000184076">
    <property type="component" value="Unassembled WGS sequence"/>
</dbReference>
<dbReference type="STRING" id="1121391.SAMN02745206_03455"/>
<dbReference type="GO" id="GO:0016740">
    <property type="term" value="F:transferase activity"/>
    <property type="evidence" value="ECO:0007669"/>
    <property type="project" value="UniProtKB-KW"/>
</dbReference>
<dbReference type="AlphaFoldDB" id="A0A1M5HX88"/>
<dbReference type="RefSeq" id="WP_178372031.1">
    <property type="nucleotide sequence ID" value="NZ_FQVB01000049.1"/>
</dbReference>
<reference evidence="2" key="1">
    <citation type="submission" date="2016-11" db="EMBL/GenBank/DDBJ databases">
        <authorList>
            <person name="Varghese N."/>
            <person name="Submissions S."/>
        </authorList>
    </citation>
    <scope>NUCLEOTIDE SEQUENCE [LARGE SCALE GENOMIC DNA]</scope>
    <source>
        <strain evidence="2">DSM 9756</strain>
    </source>
</reference>
<protein>
    <submittedName>
        <fullName evidence="1">Glycosyl transferases group 1</fullName>
    </submittedName>
</protein>
<dbReference type="EMBL" id="FQVB01000049">
    <property type="protein sequence ID" value="SHG20509.1"/>
    <property type="molecule type" value="Genomic_DNA"/>
</dbReference>
<evidence type="ECO:0000313" key="1">
    <source>
        <dbReference type="EMBL" id="SHG20509.1"/>
    </source>
</evidence>
<proteinExistence type="predicted"/>
<gene>
    <name evidence="1" type="ORF">SAMN02745206_03455</name>
</gene>
<accession>A0A1M5HX88</accession>